<accession>A0A6P8RWT3</accession>
<evidence type="ECO:0000313" key="17">
    <source>
        <dbReference type="RefSeq" id="XP_033809633.1"/>
    </source>
</evidence>
<gene>
    <name evidence="17" type="primary">LOC117364505</name>
</gene>
<evidence type="ECO:0000256" key="3">
    <source>
        <dbReference type="ARBA" id="ARBA00022475"/>
    </source>
</evidence>
<dbReference type="AlphaFoldDB" id="A0A6P8RWT3"/>
<dbReference type="InterPro" id="IPR036179">
    <property type="entry name" value="Ig-like_dom_sf"/>
</dbReference>
<name>A0A6P8RWT3_GEOSA</name>
<evidence type="ECO:0000256" key="11">
    <source>
        <dbReference type="ARBA" id="ARBA00023319"/>
    </source>
</evidence>
<dbReference type="PANTHER" id="PTHR48423">
    <property type="entry name" value="INTERLEUKIN-27 RECEPTOR SUBUNIT ALPHA"/>
    <property type="match status" value="1"/>
</dbReference>
<comment type="subcellular location">
    <subcellularLocation>
        <location evidence="1">Cell membrane</location>
        <topology evidence="1">Single-pass type I membrane protein</topology>
    </subcellularLocation>
</comment>
<dbReference type="SMART" id="SM00060">
    <property type="entry name" value="FN3"/>
    <property type="match status" value="5"/>
</dbReference>
<dbReference type="InterPro" id="IPR013783">
    <property type="entry name" value="Ig-like_fold"/>
</dbReference>
<keyword evidence="11" id="KW-0393">Immunoglobulin domain</keyword>
<reference evidence="17" key="1">
    <citation type="submission" date="2025-08" db="UniProtKB">
        <authorList>
            <consortium name="RefSeq"/>
        </authorList>
    </citation>
    <scope>IDENTIFICATION</scope>
</reference>
<keyword evidence="5 13" id="KW-0732">Signal</keyword>
<evidence type="ECO:0000256" key="8">
    <source>
        <dbReference type="ARBA" id="ARBA00023136"/>
    </source>
</evidence>
<keyword evidence="9" id="KW-0675">Receptor</keyword>
<dbReference type="GO" id="GO:0005886">
    <property type="term" value="C:plasma membrane"/>
    <property type="evidence" value="ECO:0007669"/>
    <property type="project" value="UniProtKB-SubCell"/>
</dbReference>
<dbReference type="OrthoDB" id="9884260at2759"/>
<sequence length="839" mass="94028">MWWIPIIYSVLSVSISHPGVVALWDSCGILNSPQVVQLGTSLSASCKINSTCLLLNSSTSSADMIWKMNGEQIPRDSDSKANPNFSMVTIPQVNSTRGNLSCYLYHKQIPYLLGSVAFQAGVPPDELQILHCFTVWTANLTCYWDPGQETHIPTTYTLHVREDFGTCDEAFNETKICVSVPDSSFCTLTIDRMMAHYSIWVTGENQLGQASSHAVCLHATEIVKLNPPEIEALASAQGCLRVKWKAPVHGLNSEDKEEYEIRYQDQEGPQESWIQVPFAAAENESNPKQLCGVSPHTHYVAQMRTKYPSNFSHWSAWSQEKTVRTEPAAPSHSPALWRRIAEVGADRRREVLLIWKPLKKKEANGKILGYRLFSRMRGRKDTATIQECITEALQYVLFLPEEEYVIFLTAYNSAGESPSSKIIIPAASRTVDDHSLLLHWVAPLLPAASYVVEWFEEPGKLNWNASWHYEAGNINHIVIKDVFEPGHLYNLSVHALSDGDVWTSGTICSYSKQLHPLRSPVLYPTQIWKSQVALNWEDIPVRERRGIVRNYSLFYGEPGGELQSIVLNSSIHHYTISNLSSGSLLQIHIMVSTDGGRSNSSVLTITTKVFDDEEVELLVSSLFIGLALVLIFAVLTCIYKHQLIKAFLWPQVPDPANTNLGSWKPKRMWMQGALYPTMEQTEKLRMCLSWFPSKGNSELTSATHEDVKRYFAEKPWQSDTPTITRSQDVPHSESGQRIPAIYPNKVQYSAVLVHVYGLPQCHTAPLVSDSAILHHGSCGAHTSWLGQNPPLESDFDGLYMPHLELPGASPASVHEFPFLMALMVEDDSQPGQNHRPVSH</sequence>
<evidence type="ECO:0000256" key="4">
    <source>
        <dbReference type="ARBA" id="ARBA00022692"/>
    </source>
</evidence>
<dbReference type="PROSITE" id="PS50853">
    <property type="entry name" value="FN3"/>
    <property type="match status" value="3"/>
</dbReference>
<keyword evidence="6" id="KW-0677">Repeat</keyword>
<keyword evidence="7 12" id="KW-1133">Transmembrane helix</keyword>
<evidence type="ECO:0000256" key="1">
    <source>
        <dbReference type="ARBA" id="ARBA00004251"/>
    </source>
</evidence>
<dbReference type="GeneID" id="117364505"/>
<evidence type="ECO:0000256" key="5">
    <source>
        <dbReference type="ARBA" id="ARBA00022729"/>
    </source>
</evidence>
<dbReference type="InParanoid" id="A0A6P8RWT3"/>
<evidence type="ECO:0000259" key="14">
    <source>
        <dbReference type="PROSITE" id="PS50835"/>
    </source>
</evidence>
<keyword evidence="3" id="KW-1003">Cell membrane</keyword>
<evidence type="ECO:0000259" key="15">
    <source>
        <dbReference type="PROSITE" id="PS50853"/>
    </source>
</evidence>
<dbReference type="InterPro" id="IPR010457">
    <property type="entry name" value="IgC2-like_lig-bd"/>
</dbReference>
<feature type="domain" description="Ig-like" evidence="14">
    <location>
        <begin position="18"/>
        <end position="106"/>
    </location>
</feature>
<organism evidence="16 17">
    <name type="scientific">Geotrypetes seraphini</name>
    <name type="common">Gaboon caecilian</name>
    <name type="synonym">Caecilia seraphini</name>
    <dbReference type="NCBI Taxonomy" id="260995"/>
    <lineage>
        <taxon>Eukaryota</taxon>
        <taxon>Metazoa</taxon>
        <taxon>Chordata</taxon>
        <taxon>Craniata</taxon>
        <taxon>Vertebrata</taxon>
        <taxon>Euteleostomi</taxon>
        <taxon>Amphibia</taxon>
        <taxon>Gymnophiona</taxon>
        <taxon>Geotrypetes</taxon>
    </lineage>
</organism>
<dbReference type="PROSITE" id="PS50835">
    <property type="entry name" value="IG_LIKE"/>
    <property type="match status" value="1"/>
</dbReference>
<evidence type="ECO:0000256" key="6">
    <source>
        <dbReference type="ARBA" id="ARBA00022737"/>
    </source>
</evidence>
<dbReference type="Pfam" id="PF06328">
    <property type="entry name" value="Lep_receptor_Ig"/>
    <property type="match status" value="1"/>
</dbReference>
<evidence type="ECO:0000256" key="10">
    <source>
        <dbReference type="ARBA" id="ARBA00023180"/>
    </source>
</evidence>
<evidence type="ECO:0000256" key="7">
    <source>
        <dbReference type="ARBA" id="ARBA00022989"/>
    </source>
</evidence>
<keyword evidence="4 12" id="KW-0812">Transmembrane</keyword>
<evidence type="ECO:0000256" key="2">
    <source>
        <dbReference type="ARBA" id="ARBA00008921"/>
    </source>
</evidence>
<keyword evidence="8 12" id="KW-0472">Membrane</keyword>
<feature type="transmembrane region" description="Helical" evidence="12">
    <location>
        <begin position="617"/>
        <end position="639"/>
    </location>
</feature>
<feature type="domain" description="Fibronectin type-III" evidence="15">
    <location>
        <begin position="516"/>
        <end position="612"/>
    </location>
</feature>
<evidence type="ECO:0000256" key="13">
    <source>
        <dbReference type="SAM" id="SignalP"/>
    </source>
</evidence>
<dbReference type="InterPro" id="IPR007110">
    <property type="entry name" value="Ig-like_dom"/>
</dbReference>
<dbReference type="InterPro" id="IPR003961">
    <property type="entry name" value="FN3_dom"/>
</dbReference>
<dbReference type="InterPro" id="IPR036116">
    <property type="entry name" value="FN3_sf"/>
</dbReference>
<dbReference type="Gene3D" id="2.60.40.10">
    <property type="entry name" value="Immunoglobulins"/>
    <property type="match status" value="6"/>
</dbReference>
<dbReference type="RefSeq" id="XP_033809633.1">
    <property type="nucleotide sequence ID" value="XM_033953742.1"/>
</dbReference>
<dbReference type="Proteomes" id="UP000515159">
    <property type="component" value="Chromosome 8"/>
</dbReference>
<dbReference type="KEGG" id="gsh:117364505"/>
<dbReference type="InterPro" id="IPR052672">
    <property type="entry name" value="Type1_Cytokine_Rcpt_Type2"/>
</dbReference>
<dbReference type="InterPro" id="IPR015321">
    <property type="entry name" value="TypeI_recpt_CBD"/>
</dbReference>
<comment type="similarity">
    <text evidence="2">Belongs to the type I cytokine receptor family. Type 2 subfamily.</text>
</comment>
<dbReference type="Pfam" id="PF09240">
    <property type="entry name" value="IL6Ra-bind"/>
    <property type="match status" value="1"/>
</dbReference>
<evidence type="ECO:0000256" key="9">
    <source>
        <dbReference type="ARBA" id="ARBA00023170"/>
    </source>
</evidence>
<keyword evidence="10" id="KW-0325">Glycoprotein</keyword>
<dbReference type="SUPFAM" id="SSF49265">
    <property type="entry name" value="Fibronectin type III"/>
    <property type="match status" value="3"/>
</dbReference>
<protein>
    <submittedName>
        <fullName evidence="17">Granulocyte colony-stimulating factor receptor-like isoform X1</fullName>
    </submittedName>
</protein>
<proteinExistence type="inferred from homology"/>
<dbReference type="PANTHER" id="PTHR48423:SF2">
    <property type="entry name" value="INTERLEUKIN-12 RECEPTOR SUBUNIT BETA-2"/>
    <property type="match status" value="1"/>
</dbReference>
<dbReference type="SUPFAM" id="SSF48726">
    <property type="entry name" value="Immunoglobulin"/>
    <property type="match status" value="1"/>
</dbReference>
<feature type="domain" description="Fibronectin type-III" evidence="15">
    <location>
        <begin position="226"/>
        <end position="328"/>
    </location>
</feature>
<feature type="chain" id="PRO_5027656698" evidence="13">
    <location>
        <begin position="23"/>
        <end position="839"/>
    </location>
</feature>
<feature type="domain" description="Fibronectin type-III" evidence="15">
    <location>
        <begin position="333"/>
        <end position="433"/>
    </location>
</feature>
<dbReference type="FunFam" id="2.60.40.10:FF:000414">
    <property type="entry name" value="Interleukin-6 receptor subunit beta"/>
    <property type="match status" value="1"/>
</dbReference>
<dbReference type="CDD" id="cd00063">
    <property type="entry name" value="FN3"/>
    <property type="match status" value="4"/>
</dbReference>
<feature type="signal peptide" evidence="13">
    <location>
        <begin position="1"/>
        <end position="22"/>
    </location>
</feature>
<evidence type="ECO:0000256" key="12">
    <source>
        <dbReference type="SAM" id="Phobius"/>
    </source>
</evidence>
<evidence type="ECO:0000313" key="16">
    <source>
        <dbReference type="Proteomes" id="UP000515159"/>
    </source>
</evidence>
<keyword evidence="16" id="KW-1185">Reference proteome</keyword>